<feature type="domain" description="Bacterial surface antigen (D15)" evidence="6">
    <location>
        <begin position="382"/>
        <end position="764"/>
    </location>
</feature>
<protein>
    <recommendedName>
        <fullName evidence="6">Bacterial surface antigen (D15) domain-containing protein</fullName>
    </recommendedName>
</protein>
<dbReference type="PROSITE" id="PS51257">
    <property type="entry name" value="PROKAR_LIPOPROTEIN"/>
    <property type="match status" value="1"/>
</dbReference>
<dbReference type="AlphaFoldDB" id="A0A176TFQ8"/>
<accession>A0A176TFQ8</accession>
<dbReference type="STRING" id="1333662.LPB303_00090"/>
<keyword evidence="8" id="KW-1185">Reference proteome</keyword>
<keyword evidence="4" id="KW-0472">Membrane</keyword>
<proteinExistence type="predicted"/>
<evidence type="ECO:0000313" key="7">
    <source>
        <dbReference type="EMBL" id="OAD46692.1"/>
    </source>
</evidence>
<organism evidence="7 8">
    <name type="scientific">Polaribacter atrinae</name>
    <dbReference type="NCBI Taxonomy" id="1333662"/>
    <lineage>
        <taxon>Bacteria</taxon>
        <taxon>Pseudomonadati</taxon>
        <taxon>Bacteroidota</taxon>
        <taxon>Flavobacteriia</taxon>
        <taxon>Flavobacteriales</taxon>
        <taxon>Flavobacteriaceae</taxon>
    </lineage>
</organism>
<evidence type="ECO:0000259" key="6">
    <source>
        <dbReference type="Pfam" id="PF01103"/>
    </source>
</evidence>
<keyword evidence="2" id="KW-0812">Transmembrane</keyword>
<name>A0A176TFQ8_9FLAO</name>
<dbReference type="PANTHER" id="PTHR12815">
    <property type="entry name" value="SORTING AND ASSEMBLY MACHINERY SAMM50 PROTEIN FAMILY MEMBER"/>
    <property type="match status" value="1"/>
</dbReference>
<evidence type="ECO:0000256" key="3">
    <source>
        <dbReference type="ARBA" id="ARBA00022729"/>
    </source>
</evidence>
<keyword evidence="3" id="KW-0732">Signal</keyword>
<keyword evidence="5" id="KW-0998">Cell outer membrane</keyword>
<evidence type="ECO:0000256" key="2">
    <source>
        <dbReference type="ARBA" id="ARBA00022692"/>
    </source>
</evidence>
<dbReference type="GO" id="GO:0019867">
    <property type="term" value="C:outer membrane"/>
    <property type="evidence" value="ECO:0007669"/>
    <property type="project" value="InterPro"/>
</dbReference>
<evidence type="ECO:0000313" key="8">
    <source>
        <dbReference type="Proteomes" id="UP000076923"/>
    </source>
</evidence>
<dbReference type="Pfam" id="PF01103">
    <property type="entry name" value="Omp85"/>
    <property type="match status" value="1"/>
</dbReference>
<dbReference type="Gene3D" id="3.10.20.310">
    <property type="entry name" value="membrane protein fhac"/>
    <property type="match status" value="1"/>
</dbReference>
<comment type="subcellular location">
    <subcellularLocation>
        <location evidence="1">Membrane</location>
    </subcellularLocation>
</comment>
<sequence>MKKIYKKQLFLIALFVFIYGCGIKKHIPEDKRLYTGASIVIKADSTVTKIKELQDDLVTVLSPKPNTKFLGMHLGLYYYYKNQQEKPSFLSRWLYKKIGQKPVYQSDINVIENENILRNKLENYGFFYSTIAANFKEKKKEAAIVYNLKVPAPYKMASYQIDSMVSPIYNEIKRLTTTAPFQKNMRFDLGSLKLERLRLDAALKNNGYYNFNPDFLLFEADTNQYKSNSKKFDLFLKLKANVPKKSTIPYQIKTINIFPNYNLNDSTNVSSVRFQDKNYYQDSVYFKPKYLDEFITLKEGERFNPSTSKNTARRLSSIGVYKFVNIQYKETKDSITDTIASLEANIFLSPLTKRALRAELQAVTKSNNFAGPELSLTYSNRNLFKGGETLNISTNIGYETQISSGSSGLSSLELGLKSELIFPRMITPFKINKDYFDYSIPKTKTSLSATYLNRSQLYTLLSGTGIFGYTWNANKYITYEFNPISINYTRLSNTTDEFQEILDNNSFLQSSFDQQFISGLTFSFTYNEMLNAAKEHQFYLQSTLDVAGNSISLFDKKTTETNTFLGLEYAQYAKADVDVRYHYNFGSKKEQTIATRFFAGYGYAYGNSDVIPFVKQYYAGGPYSVRAFNIRSLGPGTYNDDDTESTSSFFDKTGNVRLEANLEYRFPIYSILKGAVFADAGNVWNTVSNSDFNDADGNVRDKFTSNFINELGMGAGFGLRIDVQGFVIRFDLAAPFHDPSLEEGKRWDFRADEPVFNFAIGYSF</sequence>
<gene>
    <name evidence="7" type="ORF">LPB303_00090</name>
</gene>
<dbReference type="Proteomes" id="UP000076923">
    <property type="component" value="Unassembled WGS sequence"/>
</dbReference>
<dbReference type="EMBL" id="LVWE01000001">
    <property type="protein sequence ID" value="OAD46692.1"/>
    <property type="molecule type" value="Genomic_DNA"/>
</dbReference>
<evidence type="ECO:0000256" key="5">
    <source>
        <dbReference type="ARBA" id="ARBA00023237"/>
    </source>
</evidence>
<evidence type="ECO:0000256" key="1">
    <source>
        <dbReference type="ARBA" id="ARBA00004370"/>
    </source>
</evidence>
<reference evidence="7 8" key="1">
    <citation type="submission" date="2016-02" db="EMBL/GenBank/DDBJ databases">
        <title>Draft genome sequence of Polaribacter atrinae KACC17473.</title>
        <authorList>
            <person name="Shin S.-K."/>
            <person name="Yi H."/>
        </authorList>
    </citation>
    <scope>NUCLEOTIDE SEQUENCE [LARGE SCALE GENOMIC DNA]</scope>
    <source>
        <strain evidence="7 8">KACC 17473</strain>
    </source>
</reference>
<dbReference type="Gene3D" id="2.40.160.50">
    <property type="entry name" value="membrane protein fhac: a member of the omp85/tpsb transporter family"/>
    <property type="match status" value="1"/>
</dbReference>
<dbReference type="InterPro" id="IPR039910">
    <property type="entry name" value="D15-like"/>
</dbReference>
<evidence type="ECO:0000256" key="4">
    <source>
        <dbReference type="ARBA" id="ARBA00023136"/>
    </source>
</evidence>
<dbReference type="PANTHER" id="PTHR12815:SF47">
    <property type="entry name" value="TRANSLOCATION AND ASSEMBLY MODULE SUBUNIT TAMA"/>
    <property type="match status" value="1"/>
</dbReference>
<dbReference type="OrthoDB" id="9814535at2"/>
<dbReference type="RefSeq" id="WP_068446888.1">
    <property type="nucleotide sequence ID" value="NZ_CP150660.1"/>
</dbReference>
<comment type="caution">
    <text evidence="7">The sequence shown here is derived from an EMBL/GenBank/DDBJ whole genome shotgun (WGS) entry which is preliminary data.</text>
</comment>
<dbReference type="InterPro" id="IPR000184">
    <property type="entry name" value="Bac_surfAg_D15"/>
</dbReference>